<evidence type="ECO:0000259" key="6">
    <source>
        <dbReference type="Pfam" id="PF04085"/>
    </source>
</evidence>
<dbReference type="STRING" id="339671.Asuc_1912"/>
<reference evidence="8" key="1">
    <citation type="journal article" date="2010" name="BMC Genomics">
        <title>A genomic perspective on the potential of Actinobacillus succinogenes for industrial succinate production.</title>
        <authorList>
            <person name="McKinlay J.B."/>
            <person name="Laivenieks M."/>
            <person name="Schindler B.D."/>
            <person name="McKinlay A.A."/>
            <person name="Siddaramappa S."/>
            <person name="Challacombe J.F."/>
            <person name="Lowry S.R."/>
            <person name="Clum A."/>
            <person name="Lapidus A.L."/>
            <person name="Burkhart K.B."/>
            <person name="Harkins V."/>
            <person name="Vieille C."/>
        </authorList>
    </citation>
    <scope>NUCLEOTIDE SEQUENCE [LARGE SCALE GENOMIC DNA]</scope>
    <source>
        <strain evidence="8">ATCC 55618 / DSM 22257 / CCUG 43843 / 130Z</strain>
    </source>
</reference>
<evidence type="ECO:0000256" key="4">
    <source>
        <dbReference type="ARBA" id="ARBA00032089"/>
    </source>
</evidence>
<dbReference type="RefSeq" id="WP_012073637.1">
    <property type="nucleotide sequence ID" value="NC_009655.1"/>
</dbReference>
<dbReference type="InterPro" id="IPR007221">
    <property type="entry name" value="MreC"/>
</dbReference>
<comment type="similarity">
    <text evidence="1">Belongs to the MreC family.</text>
</comment>
<dbReference type="KEGG" id="asu:Asuc_1912"/>
<dbReference type="GO" id="GO:0008360">
    <property type="term" value="P:regulation of cell shape"/>
    <property type="evidence" value="ECO:0007669"/>
    <property type="project" value="UniProtKB-KW"/>
</dbReference>
<dbReference type="EMBL" id="CP000746">
    <property type="protein sequence ID" value="ABR75260.1"/>
    <property type="molecule type" value="Genomic_DNA"/>
</dbReference>
<dbReference type="PANTHER" id="PTHR34138">
    <property type="entry name" value="CELL SHAPE-DETERMINING PROTEIN MREC"/>
    <property type="match status" value="1"/>
</dbReference>
<keyword evidence="8" id="KW-1185">Reference proteome</keyword>
<protein>
    <recommendedName>
        <fullName evidence="2">Cell shape-determining protein MreC</fullName>
    </recommendedName>
    <alternativeName>
        <fullName evidence="4">Cell shape protein MreC</fullName>
    </alternativeName>
</protein>
<feature type="compositionally biased region" description="Basic and acidic residues" evidence="5">
    <location>
        <begin position="295"/>
        <end position="324"/>
    </location>
</feature>
<dbReference type="HOGENOM" id="CLU_042663_2_0_6"/>
<dbReference type="OrthoDB" id="9808025at2"/>
<feature type="region of interest" description="Disordered" evidence="5">
    <location>
        <begin position="293"/>
        <end position="351"/>
    </location>
</feature>
<dbReference type="NCBIfam" id="TIGR00219">
    <property type="entry name" value="mreC"/>
    <property type="match status" value="1"/>
</dbReference>
<dbReference type="InterPro" id="IPR042177">
    <property type="entry name" value="Cell/Rod_1"/>
</dbReference>
<dbReference type="Gene3D" id="2.40.10.340">
    <property type="entry name" value="Rod shape-determining protein MreC, domain 1"/>
    <property type="match status" value="1"/>
</dbReference>
<dbReference type="PANTHER" id="PTHR34138:SF1">
    <property type="entry name" value="CELL SHAPE-DETERMINING PROTEIN MREC"/>
    <property type="match status" value="1"/>
</dbReference>
<dbReference type="GO" id="GO:0005886">
    <property type="term" value="C:plasma membrane"/>
    <property type="evidence" value="ECO:0007669"/>
    <property type="project" value="TreeGrafter"/>
</dbReference>
<dbReference type="InterPro" id="IPR042175">
    <property type="entry name" value="Cell/Rod_MreC_2"/>
</dbReference>
<dbReference type="AlphaFoldDB" id="A6VQL3"/>
<keyword evidence="3" id="KW-0133">Cell shape</keyword>
<evidence type="ECO:0000256" key="3">
    <source>
        <dbReference type="ARBA" id="ARBA00022960"/>
    </source>
</evidence>
<dbReference type="Pfam" id="PF04085">
    <property type="entry name" value="MreC"/>
    <property type="match status" value="1"/>
</dbReference>
<name>A6VQL3_ACTSZ</name>
<feature type="domain" description="Rod shape-determining protein MreC beta-barrel core" evidence="6">
    <location>
        <begin position="124"/>
        <end position="270"/>
    </location>
</feature>
<evidence type="ECO:0000313" key="8">
    <source>
        <dbReference type="Proteomes" id="UP000001114"/>
    </source>
</evidence>
<evidence type="ECO:0000256" key="1">
    <source>
        <dbReference type="ARBA" id="ARBA00009369"/>
    </source>
</evidence>
<evidence type="ECO:0000313" key="7">
    <source>
        <dbReference type="EMBL" id="ABR75260.1"/>
    </source>
</evidence>
<organism evidence="7 8">
    <name type="scientific">Actinobacillus succinogenes (strain ATCC 55618 / DSM 22257 / CCUG 43843 / 130Z)</name>
    <dbReference type="NCBI Taxonomy" id="339671"/>
    <lineage>
        <taxon>Bacteria</taxon>
        <taxon>Pseudomonadati</taxon>
        <taxon>Pseudomonadota</taxon>
        <taxon>Gammaproteobacteria</taxon>
        <taxon>Pasteurellales</taxon>
        <taxon>Pasteurellaceae</taxon>
        <taxon>Actinobacillus</taxon>
    </lineage>
</organism>
<dbReference type="Proteomes" id="UP000001114">
    <property type="component" value="Chromosome"/>
</dbReference>
<dbReference type="Gene3D" id="2.40.10.350">
    <property type="entry name" value="Rod shape-determining protein MreC, domain 2"/>
    <property type="match status" value="1"/>
</dbReference>
<evidence type="ECO:0000256" key="5">
    <source>
        <dbReference type="SAM" id="MobiDB-lite"/>
    </source>
</evidence>
<accession>A6VQL3</accession>
<gene>
    <name evidence="7" type="ordered locus">Asuc_1912</name>
</gene>
<dbReference type="InterPro" id="IPR055342">
    <property type="entry name" value="MreC_beta-barrel_core"/>
</dbReference>
<dbReference type="FunFam" id="2.40.10.350:FF:000002">
    <property type="entry name" value="Cell shape-determining protein MreC"/>
    <property type="match status" value="1"/>
</dbReference>
<proteinExistence type="inferred from homology"/>
<sequence length="351" mass="38979">MKPIFSKASPLGLRLFFAVAASITLILTDGQTNTMIKARSFMETAVGGLYYIANTPRTVLDNVSENLVDTGKLQIENKVLKEQLREKNADLLLLDQLKVENQRLRLLLNSPLRKDEYKKIGEILTAETDRYRQQVVINQGGEDGAYVGQPVIDEKGVVGQIISVGEKSSRVLLISDVTHSIPVQVLRNDVRVIASGSGRTDELTLDNVPRSVDIVKGDLLVTSGLGGRFPEGYPVAVVESVSRDGSNYFATVTASPLASLERLRYVLLVWSNEELHKFQASSPEDVRNTVQQRLANKERGVDTKKALVTEGNENTKENIEKDDISMPENLPEMNSNDHQLSPEIQEHREED</sequence>
<evidence type="ECO:0000256" key="2">
    <source>
        <dbReference type="ARBA" id="ARBA00013855"/>
    </source>
</evidence>
<dbReference type="eggNOG" id="COG1792">
    <property type="taxonomic scope" value="Bacteria"/>
</dbReference>